<proteinExistence type="predicted"/>
<sequence length="361" mass="39977">MRKRGVSFFIFSLMSVLLLMACAQRLTYPTQPQSSEPKTTAGTTIVPLSKGKFLYAVDWLDEGTLLVALKSDGVYGLYSHNLQTGEEQPIRIFSERLVFAALSPDGRRIIVQTASPQGNKVMVIDRLGNPLSEGMLPDSEVKAVSWNRTNEGLLFLSVQKTSGDKVSYLWDLVNAEWKEMVGAETLPCWYSENMYLHQQTGTDGIDSLLLSDIRFPGKDTVVEEEILAFSIKGETVLVVTPSDFDENELFIISYYPLLISEGFIVVSRTEEGNGSSIPEFARAKDSNETFAVIPGYADNLAAGVVYELVRVDFSGNASEVLAEVDRLAPIAASPDGAYVLYGERYEQLYDSEQDAWVRLAE</sequence>
<evidence type="ECO:0000313" key="3">
    <source>
        <dbReference type="EMBL" id="CZQ82828.1"/>
    </source>
</evidence>
<dbReference type="OrthoDB" id="2168335at2"/>
<reference evidence="4 6" key="2">
    <citation type="submission" date="2016-10" db="EMBL/GenBank/DDBJ databases">
        <authorList>
            <person name="Varghese N."/>
            <person name="Submissions S."/>
        </authorList>
    </citation>
    <scope>NUCLEOTIDE SEQUENCE [LARGE SCALE GENOMIC DNA]</scope>
    <source>
        <strain evidence="4 6">DSM 22150</strain>
    </source>
</reference>
<dbReference type="EMBL" id="FJNB01000001">
    <property type="protein sequence ID" value="CZQ82828.1"/>
    <property type="molecule type" value="Genomic_DNA"/>
</dbReference>
<organism evidence="3 5">
    <name type="scientific">Trichococcus ilyis</name>
    <dbReference type="NCBI Taxonomy" id="640938"/>
    <lineage>
        <taxon>Bacteria</taxon>
        <taxon>Bacillati</taxon>
        <taxon>Bacillota</taxon>
        <taxon>Bacilli</taxon>
        <taxon>Lactobacillales</taxon>
        <taxon>Carnobacteriaceae</taxon>
        <taxon>Trichococcus</taxon>
    </lineage>
</organism>
<keyword evidence="1" id="KW-0732">Signal</keyword>
<protein>
    <recommendedName>
        <fullName evidence="2">YqgU-like 6-bladed beta-propeller domain-containing protein</fullName>
    </recommendedName>
</protein>
<dbReference type="InterPro" id="IPR048421">
    <property type="entry name" value="YqgU_beta-prop"/>
</dbReference>
<dbReference type="RefSeq" id="WP_068620738.1">
    <property type="nucleotide sequence ID" value="NZ_FJNB01000001.1"/>
</dbReference>
<dbReference type="Proteomes" id="UP000199280">
    <property type="component" value="Unassembled WGS sequence"/>
</dbReference>
<dbReference type="SUPFAM" id="SSF82171">
    <property type="entry name" value="DPP6 N-terminal domain-like"/>
    <property type="match status" value="1"/>
</dbReference>
<dbReference type="Pfam" id="PF21101">
    <property type="entry name" value="YqgU"/>
    <property type="match status" value="1"/>
</dbReference>
<evidence type="ECO:0000313" key="5">
    <source>
        <dbReference type="Proteomes" id="UP000076878"/>
    </source>
</evidence>
<evidence type="ECO:0000256" key="1">
    <source>
        <dbReference type="SAM" id="SignalP"/>
    </source>
</evidence>
<gene>
    <name evidence="4" type="ORF">SAMN05216375_10116</name>
    <name evidence="3" type="ORF">TR210_251</name>
</gene>
<feature type="domain" description="YqgU-like 6-bladed beta-propeller" evidence="2">
    <location>
        <begin position="81"/>
        <end position="342"/>
    </location>
</feature>
<dbReference type="Proteomes" id="UP000076878">
    <property type="component" value="Unassembled WGS sequence"/>
</dbReference>
<dbReference type="PROSITE" id="PS51257">
    <property type="entry name" value="PROKAR_LIPOPROTEIN"/>
    <property type="match status" value="1"/>
</dbReference>
<dbReference type="AlphaFoldDB" id="A0A143Y8Z8"/>
<reference evidence="3 5" key="1">
    <citation type="submission" date="2016-02" db="EMBL/GenBank/DDBJ databases">
        <authorList>
            <person name="Wen L."/>
            <person name="He K."/>
            <person name="Yang H."/>
        </authorList>
    </citation>
    <scope>NUCLEOTIDE SEQUENCE [LARGE SCALE GENOMIC DNA]</scope>
    <source>
        <strain evidence="3">Trichococcus_R210</strain>
    </source>
</reference>
<dbReference type="STRING" id="640938.TR210_251"/>
<evidence type="ECO:0000313" key="4">
    <source>
        <dbReference type="EMBL" id="SEI49015.1"/>
    </source>
</evidence>
<name>A0A143Y8Z8_9LACT</name>
<feature type="chain" id="PRO_5038726882" description="YqgU-like 6-bladed beta-propeller domain-containing protein" evidence="1">
    <location>
        <begin position="22"/>
        <end position="361"/>
    </location>
</feature>
<accession>A0A143Y8Z8</accession>
<evidence type="ECO:0000259" key="2">
    <source>
        <dbReference type="Pfam" id="PF21101"/>
    </source>
</evidence>
<dbReference type="EMBL" id="FNYT01000001">
    <property type="protein sequence ID" value="SEI49015.1"/>
    <property type="molecule type" value="Genomic_DNA"/>
</dbReference>
<evidence type="ECO:0000313" key="6">
    <source>
        <dbReference type="Proteomes" id="UP000199280"/>
    </source>
</evidence>
<feature type="signal peptide" evidence="1">
    <location>
        <begin position="1"/>
        <end position="21"/>
    </location>
</feature>
<keyword evidence="6" id="KW-1185">Reference proteome</keyword>